<organism evidence="4 5">
    <name type="scientific">Fusarium ambrosium</name>
    <dbReference type="NCBI Taxonomy" id="131363"/>
    <lineage>
        <taxon>Eukaryota</taxon>
        <taxon>Fungi</taxon>
        <taxon>Dikarya</taxon>
        <taxon>Ascomycota</taxon>
        <taxon>Pezizomycotina</taxon>
        <taxon>Sordariomycetes</taxon>
        <taxon>Hypocreomycetidae</taxon>
        <taxon>Hypocreales</taxon>
        <taxon>Nectriaceae</taxon>
        <taxon>Fusarium</taxon>
        <taxon>Fusarium solani species complex</taxon>
    </lineage>
</organism>
<evidence type="ECO:0000256" key="1">
    <source>
        <dbReference type="ARBA" id="ARBA00022884"/>
    </source>
</evidence>
<evidence type="ECO:0000256" key="2">
    <source>
        <dbReference type="SAM" id="MobiDB-lite"/>
    </source>
</evidence>
<evidence type="ECO:0000259" key="3">
    <source>
        <dbReference type="PROSITE" id="PS50177"/>
    </source>
</evidence>
<feature type="region of interest" description="Disordered" evidence="2">
    <location>
        <begin position="17"/>
        <end position="47"/>
    </location>
</feature>
<feature type="compositionally biased region" description="Basic and acidic residues" evidence="2">
    <location>
        <begin position="205"/>
        <end position="217"/>
    </location>
</feature>
<dbReference type="GO" id="GO:0034517">
    <property type="term" value="P:ribophagy"/>
    <property type="evidence" value="ECO:0007669"/>
    <property type="project" value="TreeGrafter"/>
</dbReference>
<dbReference type="InterPro" id="IPR002075">
    <property type="entry name" value="NTF2_dom"/>
</dbReference>
<feature type="compositionally biased region" description="Low complexity" evidence="2">
    <location>
        <begin position="22"/>
        <end position="45"/>
    </location>
</feature>
<dbReference type="Pfam" id="PF02136">
    <property type="entry name" value="NTF2"/>
    <property type="match status" value="1"/>
</dbReference>
<feature type="compositionally biased region" description="Basic and acidic residues" evidence="2">
    <location>
        <begin position="251"/>
        <end position="260"/>
    </location>
</feature>
<dbReference type="Gene3D" id="3.10.450.50">
    <property type="match status" value="1"/>
</dbReference>
<feature type="domain" description="NTF2" evidence="3">
    <location>
        <begin position="55"/>
        <end position="170"/>
    </location>
</feature>
<accession>A0A428S315</accession>
<dbReference type="GO" id="GO:0016579">
    <property type="term" value="P:protein deubiquitination"/>
    <property type="evidence" value="ECO:0007669"/>
    <property type="project" value="TreeGrafter"/>
</dbReference>
<name>A0A428S315_9HYPO</name>
<dbReference type="GO" id="GO:0003729">
    <property type="term" value="F:mRNA binding"/>
    <property type="evidence" value="ECO:0007669"/>
    <property type="project" value="TreeGrafter"/>
</dbReference>
<dbReference type="Proteomes" id="UP000288429">
    <property type="component" value="Unassembled WGS sequence"/>
</dbReference>
<dbReference type="CDD" id="cd00780">
    <property type="entry name" value="NTF2"/>
    <property type="match status" value="1"/>
</dbReference>
<gene>
    <name evidence="4" type="ORF">CDV31_016764</name>
</gene>
<dbReference type="PANTHER" id="PTHR10693">
    <property type="entry name" value="RAS GTPASE-ACTIVATING PROTEIN-BINDING PROTEIN"/>
    <property type="match status" value="1"/>
</dbReference>
<dbReference type="GO" id="GO:1990861">
    <property type="term" value="C:Ubp3-Bre5 deubiquitination complex"/>
    <property type="evidence" value="ECO:0007669"/>
    <property type="project" value="TreeGrafter"/>
</dbReference>
<proteinExistence type="predicted"/>
<dbReference type="InterPro" id="IPR018222">
    <property type="entry name" value="Nuclear_transport_factor_2_euk"/>
</dbReference>
<dbReference type="EMBL" id="NIZV01000626">
    <property type="protein sequence ID" value="RSL84006.1"/>
    <property type="molecule type" value="Genomic_DNA"/>
</dbReference>
<dbReference type="InterPro" id="IPR039539">
    <property type="entry name" value="Ras_GTPase_bind_prot"/>
</dbReference>
<keyword evidence="5" id="KW-1185">Reference proteome</keyword>
<dbReference type="AlphaFoldDB" id="A0A428S315"/>
<evidence type="ECO:0000313" key="5">
    <source>
        <dbReference type="Proteomes" id="UP000288429"/>
    </source>
</evidence>
<feature type="region of interest" description="Disordered" evidence="2">
    <location>
        <begin position="175"/>
        <end position="278"/>
    </location>
</feature>
<dbReference type="InterPro" id="IPR032710">
    <property type="entry name" value="NTF2-like_dom_sf"/>
</dbReference>
<feature type="compositionally biased region" description="Acidic residues" evidence="2">
    <location>
        <begin position="269"/>
        <end position="278"/>
    </location>
</feature>
<dbReference type="GO" id="GO:1990904">
    <property type="term" value="C:ribonucleoprotein complex"/>
    <property type="evidence" value="ECO:0007669"/>
    <property type="project" value="TreeGrafter"/>
</dbReference>
<protein>
    <recommendedName>
        <fullName evidence="3">NTF2 domain-containing protein</fullName>
    </recommendedName>
</protein>
<sequence length="278" mass="29992">MASNGNFTHQNLYKERADQHQTAPPAAAAPAAAAATTDPSVSAPAGNSNLSKDEVGWYFVEQYYTTLSKSPEKLHLFYGKRSQFVYGLEAEVANVSVGRQAIQERIKALDFQDCKVRVSNVDSQASFENIVIQVIGETSNKAGEPKKFVQTFVLAQQPSGYFVLNDILRYIDDETDDESAAAPEEPVEEPEVAEEEPAAAPVEPEAPKSVEETKEETAQLDPEVVDQKLEEVSTSKDSAALNGSAAESTVEEVKAPEAKPEIPAADADAAAEEIAEED</sequence>
<evidence type="ECO:0000313" key="4">
    <source>
        <dbReference type="EMBL" id="RSL84006.1"/>
    </source>
</evidence>
<comment type="caution">
    <text evidence="4">The sequence shown here is derived from an EMBL/GenBank/DDBJ whole genome shotgun (WGS) entry which is preliminary data.</text>
</comment>
<dbReference type="PROSITE" id="PS50177">
    <property type="entry name" value="NTF2_DOMAIN"/>
    <property type="match status" value="1"/>
</dbReference>
<dbReference type="PANTHER" id="PTHR10693:SF20">
    <property type="entry name" value="AT27578P"/>
    <property type="match status" value="1"/>
</dbReference>
<dbReference type="FunFam" id="3.10.450.50:FF:000003">
    <property type="entry name" value="Nuclear transport factor 2 family protein"/>
    <property type="match status" value="1"/>
</dbReference>
<keyword evidence="1" id="KW-0694">RNA-binding</keyword>
<feature type="non-terminal residue" evidence="4">
    <location>
        <position position="278"/>
    </location>
</feature>
<dbReference type="GO" id="GO:0005829">
    <property type="term" value="C:cytosol"/>
    <property type="evidence" value="ECO:0007669"/>
    <property type="project" value="TreeGrafter"/>
</dbReference>
<dbReference type="SUPFAM" id="SSF54427">
    <property type="entry name" value="NTF2-like"/>
    <property type="match status" value="1"/>
</dbReference>
<reference evidence="4 5" key="1">
    <citation type="submission" date="2017-06" db="EMBL/GenBank/DDBJ databases">
        <title>Cmopartive genomic analysis of Ambrosia Fusariam Clade fungi.</title>
        <authorList>
            <person name="Stajich J.E."/>
            <person name="Carrillo J."/>
            <person name="Kijimoto T."/>
            <person name="Eskalen A."/>
            <person name="O'Donnell K."/>
            <person name="Kasson M."/>
        </authorList>
    </citation>
    <scope>NUCLEOTIDE SEQUENCE [LARGE SCALE GENOMIC DNA]</scope>
    <source>
        <strain evidence="4 5">NRRL 20438</strain>
    </source>
</reference>
<feature type="compositionally biased region" description="Basic and acidic residues" evidence="2">
    <location>
        <begin position="225"/>
        <end position="234"/>
    </location>
</feature>
<feature type="compositionally biased region" description="Acidic residues" evidence="2">
    <location>
        <begin position="175"/>
        <end position="197"/>
    </location>
</feature>